<dbReference type="RefSeq" id="WP_067656177.1">
    <property type="nucleotide sequence ID" value="NZ_FQXG01000003.1"/>
</dbReference>
<name>A0A1M5TMA6_9GAMM</name>
<accession>A0A1M5TMA6</accession>
<dbReference type="AlphaFoldDB" id="A0A1M5TMA6"/>
<evidence type="ECO:0000313" key="1">
    <source>
        <dbReference type="EMBL" id="SHH51945.1"/>
    </source>
</evidence>
<dbReference type="EMBL" id="FQXG01000003">
    <property type="protein sequence ID" value="SHH51945.1"/>
    <property type="molecule type" value="Genomic_DNA"/>
</dbReference>
<keyword evidence="2" id="KW-1185">Reference proteome</keyword>
<dbReference type="STRING" id="299255.SAMN02745129_2205"/>
<reference evidence="1 2" key="1">
    <citation type="submission" date="2016-11" db="EMBL/GenBank/DDBJ databases">
        <authorList>
            <person name="Jaros S."/>
            <person name="Januszkiewicz K."/>
            <person name="Wedrychowicz H."/>
        </authorList>
    </citation>
    <scope>NUCLEOTIDE SEQUENCE [LARGE SCALE GENOMIC DNA]</scope>
    <source>
        <strain evidence="1 2">DSM 16917</strain>
    </source>
</reference>
<protein>
    <submittedName>
        <fullName evidence="1">Uncharacterized protein</fullName>
    </submittedName>
</protein>
<proteinExistence type="predicted"/>
<organism evidence="1 2">
    <name type="scientific">Ferrimonas marina</name>
    <dbReference type="NCBI Taxonomy" id="299255"/>
    <lineage>
        <taxon>Bacteria</taxon>
        <taxon>Pseudomonadati</taxon>
        <taxon>Pseudomonadota</taxon>
        <taxon>Gammaproteobacteria</taxon>
        <taxon>Alteromonadales</taxon>
        <taxon>Ferrimonadaceae</taxon>
        <taxon>Ferrimonas</taxon>
    </lineage>
</organism>
<dbReference type="Proteomes" id="UP000184268">
    <property type="component" value="Unassembled WGS sequence"/>
</dbReference>
<gene>
    <name evidence="1" type="ORF">SAMN02745129_2205</name>
</gene>
<sequence length="107" mass="11944">MKKTWEFAVTGSSSEVVTVTNHWLFGARLYVGGKKFASNFNFVDLGGSVSMYAPLRDGSALEVTMQSGLFSVEVSANRIHAEWGDLVRQEVFNSRWRDGRQVKPSKP</sequence>
<evidence type="ECO:0000313" key="2">
    <source>
        <dbReference type="Proteomes" id="UP000184268"/>
    </source>
</evidence>